<evidence type="ECO:0000313" key="2">
    <source>
        <dbReference type="EMBL" id="MDW9250862.1"/>
    </source>
</evidence>
<gene>
    <name evidence="2" type="ORF">C7S16_6985</name>
</gene>
<keyword evidence="2" id="KW-0067">ATP-binding</keyword>
<sequence length="80" mass="8532">MSAGLFSFARGAREFGRSSVRAARCLRSPRRAPDAFGALPPSVPKSTTMVDRHRRRSGTCVPAASPIPASKARIAAHARD</sequence>
<evidence type="ECO:0000313" key="3">
    <source>
        <dbReference type="Proteomes" id="UP001272137"/>
    </source>
</evidence>
<reference evidence="2" key="1">
    <citation type="submission" date="2018-08" db="EMBL/GenBank/DDBJ databases">
        <title>Identification of Burkholderia cepacia strains that express a Burkholderia pseudomallei-like capsular polysaccharide.</title>
        <authorList>
            <person name="Burtnick M.N."/>
            <person name="Vongsouvath M."/>
            <person name="Newton P."/>
            <person name="Wuthiekanun V."/>
            <person name="Limmathurotsakul D."/>
            <person name="Brett P.J."/>
            <person name="Chantratita N."/>
            <person name="Dance D.A."/>
        </authorList>
    </citation>
    <scope>NUCLEOTIDE SEQUENCE</scope>
    <source>
        <strain evidence="2">SBXCC001</strain>
    </source>
</reference>
<dbReference type="Proteomes" id="UP001272137">
    <property type="component" value="Unassembled WGS sequence"/>
</dbReference>
<organism evidence="2 3">
    <name type="scientific">Burkholderia thailandensis</name>
    <dbReference type="NCBI Taxonomy" id="57975"/>
    <lineage>
        <taxon>Bacteria</taxon>
        <taxon>Pseudomonadati</taxon>
        <taxon>Pseudomonadota</taxon>
        <taxon>Betaproteobacteria</taxon>
        <taxon>Burkholderiales</taxon>
        <taxon>Burkholderiaceae</taxon>
        <taxon>Burkholderia</taxon>
        <taxon>pseudomallei group</taxon>
    </lineage>
</organism>
<dbReference type="EMBL" id="QXCT01000001">
    <property type="protein sequence ID" value="MDW9250862.1"/>
    <property type="molecule type" value="Genomic_DNA"/>
</dbReference>
<proteinExistence type="predicted"/>
<dbReference type="AlphaFoldDB" id="A0AAW9CPX6"/>
<comment type="caution">
    <text evidence="2">The sequence shown here is derived from an EMBL/GenBank/DDBJ whole genome shotgun (WGS) entry which is preliminary data.</text>
</comment>
<accession>A0AAW9CPX6</accession>
<protein>
    <submittedName>
        <fullName evidence="2">Glycine betaine/L-proline ABC transporter, ATP-binding domain protein</fullName>
    </submittedName>
</protein>
<feature type="region of interest" description="Disordered" evidence="1">
    <location>
        <begin position="31"/>
        <end position="80"/>
    </location>
</feature>
<keyword evidence="2" id="KW-0547">Nucleotide-binding</keyword>
<name>A0AAW9CPX6_BURTH</name>
<evidence type="ECO:0000256" key="1">
    <source>
        <dbReference type="SAM" id="MobiDB-lite"/>
    </source>
</evidence>
<dbReference type="GO" id="GO:0005524">
    <property type="term" value="F:ATP binding"/>
    <property type="evidence" value="ECO:0007669"/>
    <property type="project" value="UniProtKB-KW"/>
</dbReference>